<evidence type="ECO:0000313" key="2">
    <source>
        <dbReference type="EMBL" id="KAG1895260.1"/>
    </source>
</evidence>
<accession>A0AAD4HF22</accession>
<sequence>MAHAEQEKAYAEAMKEYHDEQKKTESERKSRKAICRDVAEKWKAMRKPVTVSADTLRQRLEGGWTCGQFNAEQNAWLSPEEEESVVAYCIKLRNRGFPLNHSRLKFHVDMLLQARLQSNFPEYGVGKNWTE</sequence>
<feature type="region of interest" description="Disordered" evidence="1">
    <location>
        <begin position="1"/>
        <end position="30"/>
    </location>
</feature>
<dbReference type="EMBL" id="JABBWK010000068">
    <property type="protein sequence ID" value="KAG1895260.1"/>
    <property type="molecule type" value="Genomic_DNA"/>
</dbReference>
<dbReference type="Proteomes" id="UP001195769">
    <property type="component" value="Unassembled WGS sequence"/>
</dbReference>
<organism evidence="2 3">
    <name type="scientific">Suillus fuscotomentosus</name>
    <dbReference type="NCBI Taxonomy" id="1912939"/>
    <lineage>
        <taxon>Eukaryota</taxon>
        <taxon>Fungi</taxon>
        <taxon>Dikarya</taxon>
        <taxon>Basidiomycota</taxon>
        <taxon>Agaricomycotina</taxon>
        <taxon>Agaricomycetes</taxon>
        <taxon>Agaricomycetidae</taxon>
        <taxon>Boletales</taxon>
        <taxon>Suillineae</taxon>
        <taxon>Suillaceae</taxon>
        <taxon>Suillus</taxon>
    </lineage>
</organism>
<name>A0AAD4HF22_9AGAM</name>
<evidence type="ECO:0000256" key="1">
    <source>
        <dbReference type="SAM" id="MobiDB-lite"/>
    </source>
</evidence>
<gene>
    <name evidence="2" type="ORF">F5891DRAFT_960371</name>
</gene>
<reference evidence="2" key="1">
    <citation type="journal article" date="2020" name="New Phytol.">
        <title>Comparative genomics reveals dynamic genome evolution in host specialist ectomycorrhizal fungi.</title>
        <authorList>
            <person name="Lofgren L.A."/>
            <person name="Nguyen N.H."/>
            <person name="Vilgalys R."/>
            <person name="Ruytinx J."/>
            <person name="Liao H.L."/>
            <person name="Branco S."/>
            <person name="Kuo A."/>
            <person name="LaButti K."/>
            <person name="Lipzen A."/>
            <person name="Andreopoulos W."/>
            <person name="Pangilinan J."/>
            <person name="Riley R."/>
            <person name="Hundley H."/>
            <person name="Na H."/>
            <person name="Barry K."/>
            <person name="Grigoriev I.V."/>
            <person name="Stajich J.E."/>
            <person name="Kennedy P.G."/>
        </authorList>
    </citation>
    <scope>NUCLEOTIDE SEQUENCE</scope>
    <source>
        <strain evidence="2">FC203</strain>
    </source>
</reference>
<dbReference type="GeneID" id="64670019"/>
<protein>
    <recommendedName>
        <fullName evidence="4">HTH CENPB-type domain-containing protein</fullName>
    </recommendedName>
</protein>
<proteinExistence type="predicted"/>
<evidence type="ECO:0000313" key="3">
    <source>
        <dbReference type="Proteomes" id="UP001195769"/>
    </source>
</evidence>
<dbReference type="RefSeq" id="XP_041220836.1">
    <property type="nucleotide sequence ID" value="XM_041375721.1"/>
</dbReference>
<dbReference type="AlphaFoldDB" id="A0AAD4HF22"/>
<keyword evidence="3" id="KW-1185">Reference proteome</keyword>
<comment type="caution">
    <text evidence="2">The sequence shown here is derived from an EMBL/GenBank/DDBJ whole genome shotgun (WGS) entry which is preliminary data.</text>
</comment>
<evidence type="ECO:0008006" key="4">
    <source>
        <dbReference type="Google" id="ProtNLM"/>
    </source>
</evidence>